<feature type="region of interest" description="Disordered" evidence="1">
    <location>
        <begin position="152"/>
        <end position="171"/>
    </location>
</feature>
<feature type="region of interest" description="Disordered" evidence="1">
    <location>
        <begin position="379"/>
        <end position="399"/>
    </location>
</feature>
<dbReference type="EMBL" id="JAVRRG010000166">
    <property type="protein sequence ID" value="KAK5079879.1"/>
    <property type="molecule type" value="Genomic_DNA"/>
</dbReference>
<dbReference type="InterPro" id="IPR011333">
    <property type="entry name" value="SKP1/BTB/POZ_sf"/>
</dbReference>
<evidence type="ECO:0000256" key="1">
    <source>
        <dbReference type="SAM" id="MobiDB-lite"/>
    </source>
</evidence>
<evidence type="ECO:0000313" key="4">
    <source>
        <dbReference type="Proteomes" id="UP001345013"/>
    </source>
</evidence>
<accession>A0ABR0JYP8</accession>
<organism evidence="3 4">
    <name type="scientific">Lithohypha guttulata</name>
    <dbReference type="NCBI Taxonomy" id="1690604"/>
    <lineage>
        <taxon>Eukaryota</taxon>
        <taxon>Fungi</taxon>
        <taxon>Dikarya</taxon>
        <taxon>Ascomycota</taxon>
        <taxon>Pezizomycotina</taxon>
        <taxon>Eurotiomycetes</taxon>
        <taxon>Chaetothyriomycetidae</taxon>
        <taxon>Chaetothyriales</taxon>
        <taxon>Trichomeriaceae</taxon>
        <taxon>Lithohypha</taxon>
    </lineage>
</organism>
<evidence type="ECO:0000259" key="2">
    <source>
        <dbReference type="PROSITE" id="PS50097"/>
    </source>
</evidence>
<feature type="compositionally biased region" description="Low complexity" evidence="1">
    <location>
        <begin position="256"/>
        <end position="267"/>
    </location>
</feature>
<proteinExistence type="predicted"/>
<keyword evidence="4" id="KW-1185">Reference proteome</keyword>
<dbReference type="Proteomes" id="UP001345013">
    <property type="component" value="Unassembled WGS sequence"/>
</dbReference>
<dbReference type="PROSITE" id="PS50097">
    <property type="entry name" value="BTB"/>
    <property type="match status" value="1"/>
</dbReference>
<protein>
    <recommendedName>
        <fullName evidence="2">BTB domain-containing protein</fullName>
    </recommendedName>
</protein>
<feature type="domain" description="BTB" evidence="2">
    <location>
        <begin position="19"/>
        <end position="106"/>
    </location>
</feature>
<sequence length="399" mass="43867">MVAGKNQALTVSNGGAVKQRVTLSIGGPASPAQECSSLKLYIHESLLTNNSPVFRAMLSQPAQNANESLTTWTEARTKNIRLPEDRVADWAVLAKWLYSGGSETNTLSANDVEQLNGLSLLAQVVEKQPGLTDSTAMLAAFDYVTWRQDRDSRRGKTTVDVSKPPPSSRFHPYRLHEQALEKIKAGVAAEDVEKELDCIIVGAADIAGKEGRTEPEAPRPAPPALGPLVRLYILADKYAMDESARRSSLFEPRSPSPASSDSADAATARNPNITSIKVQIILRLRAINKLANVVPDREDIERLWSNIIDKHDPLKLTIIEIYARLTKKSLERIIDSNNTNITRSETDVKWSVVNGAEDVEWHPGFLRQLLVRRESGLSPSVAKSEKDKRRPNTISLAGP</sequence>
<reference evidence="3 4" key="1">
    <citation type="submission" date="2023-08" db="EMBL/GenBank/DDBJ databases">
        <title>Black Yeasts Isolated from many extreme environments.</title>
        <authorList>
            <person name="Coleine C."/>
            <person name="Stajich J.E."/>
            <person name="Selbmann L."/>
        </authorList>
    </citation>
    <scope>NUCLEOTIDE SEQUENCE [LARGE SCALE GENOMIC DNA]</scope>
    <source>
        <strain evidence="3 4">CCFEE 5885</strain>
    </source>
</reference>
<gene>
    <name evidence="3" type="ORF">LTR24_008851</name>
</gene>
<comment type="caution">
    <text evidence="3">The sequence shown here is derived from an EMBL/GenBank/DDBJ whole genome shotgun (WGS) entry which is preliminary data.</text>
</comment>
<evidence type="ECO:0000313" key="3">
    <source>
        <dbReference type="EMBL" id="KAK5079879.1"/>
    </source>
</evidence>
<name>A0ABR0JYP8_9EURO</name>
<dbReference type="Gene3D" id="3.30.710.10">
    <property type="entry name" value="Potassium Channel Kv1.1, Chain A"/>
    <property type="match status" value="1"/>
</dbReference>
<dbReference type="InterPro" id="IPR000210">
    <property type="entry name" value="BTB/POZ_dom"/>
</dbReference>
<feature type="region of interest" description="Disordered" evidence="1">
    <location>
        <begin position="245"/>
        <end position="267"/>
    </location>
</feature>